<feature type="coiled-coil region" evidence="4">
    <location>
        <begin position="174"/>
        <end position="201"/>
    </location>
</feature>
<name>A0AA38WZV1_9EURO</name>
<dbReference type="PANTHER" id="PTHR10938:SF0">
    <property type="entry name" value="TRANSLATION INITIATION FACTOR IF-3, MITOCHONDRIAL"/>
    <property type="match status" value="1"/>
</dbReference>
<evidence type="ECO:0000256" key="2">
    <source>
        <dbReference type="ARBA" id="ARBA00022540"/>
    </source>
</evidence>
<dbReference type="InterPro" id="IPR036788">
    <property type="entry name" value="T_IF-3_C_sf"/>
</dbReference>
<organism evidence="6 7">
    <name type="scientific">Cladophialophora chaetospira</name>
    <dbReference type="NCBI Taxonomy" id="386627"/>
    <lineage>
        <taxon>Eukaryota</taxon>
        <taxon>Fungi</taxon>
        <taxon>Dikarya</taxon>
        <taxon>Ascomycota</taxon>
        <taxon>Pezizomycotina</taxon>
        <taxon>Eurotiomycetes</taxon>
        <taxon>Chaetothyriomycetidae</taxon>
        <taxon>Chaetothyriales</taxon>
        <taxon>Herpotrichiellaceae</taxon>
        <taxon>Cladophialophora</taxon>
    </lineage>
</organism>
<evidence type="ECO:0000259" key="5">
    <source>
        <dbReference type="Pfam" id="PF00707"/>
    </source>
</evidence>
<dbReference type="AlphaFoldDB" id="A0AA38WZV1"/>
<evidence type="ECO:0000313" key="7">
    <source>
        <dbReference type="Proteomes" id="UP001172673"/>
    </source>
</evidence>
<dbReference type="GO" id="GO:0043022">
    <property type="term" value="F:ribosome binding"/>
    <property type="evidence" value="ECO:0007669"/>
    <property type="project" value="TreeGrafter"/>
</dbReference>
<dbReference type="InterPro" id="IPR001288">
    <property type="entry name" value="Translation_initiation_fac_3"/>
</dbReference>
<comment type="caution">
    <text evidence="6">The sequence shown here is derived from an EMBL/GenBank/DDBJ whole genome shotgun (WGS) entry which is preliminary data.</text>
</comment>
<dbReference type="Pfam" id="PF00707">
    <property type="entry name" value="IF3_C"/>
    <property type="match status" value="1"/>
</dbReference>
<keyword evidence="7" id="KW-1185">Reference proteome</keyword>
<evidence type="ECO:0000313" key="6">
    <source>
        <dbReference type="EMBL" id="KAJ9604194.1"/>
    </source>
</evidence>
<dbReference type="InterPro" id="IPR019815">
    <property type="entry name" value="Translation_initiation_fac_3_C"/>
</dbReference>
<dbReference type="GO" id="GO:0070124">
    <property type="term" value="P:mitochondrial translational initiation"/>
    <property type="evidence" value="ECO:0007669"/>
    <property type="project" value="TreeGrafter"/>
</dbReference>
<keyword evidence="4" id="KW-0175">Coiled coil</keyword>
<dbReference type="GO" id="GO:0003743">
    <property type="term" value="F:translation initiation factor activity"/>
    <property type="evidence" value="ECO:0007669"/>
    <property type="project" value="UniProtKB-KW"/>
</dbReference>
<dbReference type="PANTHER" id="PTHR10938">
    <property type="entry name" value="TRANSLATION INITIATION FACTOR IF-3"/>
    <property type="match status" value="1"/>
</dbReference>
<dbReference type="GO" id="GO:0032790">
    <property type="term" value="P:ribosome disassembly"/>
    <property type="evidence" value="ECO:0007669"/>
    <property type="project" value="TreeGrafter"/>
</dbReference>
<evidence type="ECO:0000256" key="4">
    <source>
        <dbReference type="SAM" id="Coils"/>
    </source>
</evidence>
<dbReference type="SUPFAM" id="SSF55200">
    <property type="entry name" value="Translation initiation factor IF3, C-terminal domain"/>
    <property type="match status" value="1"/>
</dbReference>
<dbReference type="Proteomes" id="UP001172673">
    <property type="component" value="Unassembled WGS sequence"/>
</dbReference>
<protein>
    <recommendedName>
        <fullName evidence="5">Translation initiation factor 3 C-terminal domain-containing protein</fullName>
    </recommendedName>
</protein>
<evidence type="ECO:0000256" key="3">
    <source>
        <dbReference type="ARBA" id="ARBA00022917"/>
    </source>
</evidence>
<accession>A0AA38WZV1</accession>
<comment type="similarity">
    <text evidence="1">Belongs to the IF-3 family.</text>
</comment>
<feature type="domain" description="Translation initiation factor 3 C-terminal" evidence="5">
    <location>
        <begin position="140"/>
        <end position="211"/>
    </location>
</feature>
<dbReference type="Gene3D" id="3.30.110.10">
    <property type="entry name" value="Translation initiation factor 3 (IF-3), C-terminal domain"/>
    <property type="match status" value="1"/>
</dbReference>
<keyword evidence="2" id="KW-0396">Initiation factor</keyword>
<evidence type="ECO:0000256" key="1">
    <source>
        <dbReference type="ARBA" id="ARBA00005439"/>
    </source>
</evidence>
<dbReference type="GO" id="GO:0005739">
    <property type="term" value="C:mitochondrion"/>
    <property type="evidence" value="ECO:0007669"/>
    <property type="project" value="TreeGrafter"/>
</dbReference>
<proteinExistence type="inferred from homology"/>
<keyword evidence="3" id="KW-0648">Protein biosynthesis</keyword>
<sequence>MRSFVLEVARPLRRAAKSATPQRYFTTSPSCALDQRRAAGKIQIKTIDDKIAEFPLNEKIAALKVKVKTPEGKLSEPEWLDQLLDSIDRSTQYVLQINKPEDGQMPIVQTISRMELIQRINRSENLLRNQRRSEKEKKPKQLELNWAISTNDLQLKMKQMHEFLQKGKKVELLLANKRHQRKASEEEAQALLKTVREKIDEAGASETAPMEGAVLKQAILTVKMRGT</sequence>
<reference evidence="6" key="1">
    <citation type="submission" date="2022-10" db="EMBL/GenBank/DDBJ databases">
        <title>Culturing micro-colonial fungi from biological soil crusts in the Mojave desert and describing Neophaeococcomyces mojavensis, and introducing the new genera and species Taxawa tesnikishii.</title>
        <authorList>
            <person name="Kurbessoian T."/>
            <person name="Stajich J.E."/>
        </authorList>
    </citation>
    <scope>NUCLEOTIDE SEQUENCE</scope>
    <source>
        <strain evidence="6">TK_41</strain>
    </source>
</reference>
<gene>
    <name evidence="6" type="ORF">H2200_011028</name>
</gene>
<dbReference type="EMBL" id="JAPDRK010000019">
    <property type="protein sequence ID" value="KAJ9604194.1"/>
    <property type="molecule type" value="Genomic_DNA"/>
</dbReference>